<reference evidence="1 2" key="1">
    <citation type="submission" date="2024-01" db="EMBL/GenBank/DDBJ databases">
        <title>The genomes of 5 underutilized Papilionoideae crops provide insights into root nodulation and disease resistanc.</title>
        <authorList>
            <person name="Jiang F."/>
        </authorList>
    </citation>
    <scope>NUCLEOTIDE SEQUENCE [LARGE SCALE GENOMIC DNA]</scope>
    <source>
        <strain evidence="1">LVBAO_FW01</strain>
        <tissue evidence="1">Leaves</tissue>
    </source>
</reference>
<evidence type="ECO:0000313" key="2">
    <source>
        <dbReference type="Proteomes" id="UP001367508"/>
    </source>
</evidence>
<dbReference type="AlphaFoldDB" id="A0AAN9MSI0"/>
<proteinExistence type="predicted"/>
<name>A0AAN9MSI0_CANGL</name>
<protein>
    <submittedName>
        <fullName evidence="1">Uncharacterized protein</fullName>
    </submittedName>
</protein>
<organism evidence="1 2">
    <name type="scientific">Canavalia gladiata</name>
    <name type="common">Sword bean</name>
    <name type="synonym">Dolichos gladiatus</name>
    <dbReference type="NCBI Taxonomy" id="3824"/>
    <lineage>
        <taxon>Eukaryota</taxon>
        <taxon>Viridiplantae</taxon>
        <taxon>Streptophyta</taxon>
        <taxon>Embryophyta</taxon>
        <taxon>Tracheophyta</taxon>
        <taxon>Spermatophyta</taxon>
        <taxon>Magnoliopsida</taxon>
        <taxon>eudicotyledons</taxon>
        <taxon>Gunneridae</taxon>
        <taxon>Pentapetalae</taxon>
        <taxon>rosids</taxon>
        <taxon>fabids</taxon>
        <taxon>Fabales</taxon>
        <taxon>Fabaceae</taxon>
        <taxon>Papilionoideae</taxon>
        <taxon>50 kb inversion clade</taxon>
        <taxon>NPAAA clade</taxon>
        <taxon>indigoferoid/millettioid clade</taxon>
        <taxon>Phaseoleae</taxon>
        <taxon>Canavalia</taxon>
    </lineage>
</organism>
<keyword evidence="2" id="KW-1185">Reference proteome</keyword>
<dbReference type="Proteomes" id="UP001367508">
    <property type="component" value="Unassembled WGS sequence"/>
</dbReference>
<evidence type="ECO:0000313" key="1">
    <source>
        <dbReference type="EMBL" id="KAK7359847.1"/>
    </source>
</evidence>
<dbReference type="EMBL" id="JAYMYQ010000001">
    <property type="protein sequence ID" value="KAK7359847.1"/>
    <property type="molecule type" value="Genomic_DNA"/>
</dbReference>
<comment type="caution">
    <text evidence="1">The sequence shown here is derived from an EMBL/GenBank/DDBJ whole genome shotgun (WGS) entry which is preliminary data.</text>
</comment>
<sequence>MQRGMLQVKALKEHFVFLCPSAVLESETNACADLQGSSDETLHLWIARVGSSSPIAQDAAELQKSFSKLFSIVADLSSSCKDQSHLKWFSALIERISLTFSSVNPSLKFIKGYRLNTISPG</sequence>
<accession>A0AAN9MSI0</accession>
<gene>
    <name evidence="1" type="ORF">VNO77_01812</name>
</gene>